<gene>
    <name evidence="7" type="ORF">SAMN05421834_11255</name>
</gene>
<name>A0A1N6XTE8_9FIRM</name>
<evidence type="ECO:0000256" key="4">
    <source>
        <dbReference type="ARBA" id="ARBA00022989"/>
    </source>
</evidence>
<feature type="transmembrane region" description="Helical" evidence="6">
    <location>
        <begin position="164"/>
        <end position="180"/>
    </location>
</feature>
<dbReference type="Pfam" id="PF01098">
    <property type="entry name" value="FTSW_RODA_SPOVE"/>
    <property type="match status" value="1"/>
</dbReference>
<evidence type="ECO:0000313" key="7">
    <source>
        <dbReference type="EMBL" id="SIR05573.1"/>
    </source>
</evidence>
<organism evidence="7 8">
    <name type="scientific">Halanaerobium kushneri</name>
    <dbReference type="NCBI Taxonomy" id="56779"/>
    <lineage>
        <taxon>Bacteria</taxon>
        <taxon>Bacillati</taxon>
        <taxon>Bacillota</taxon>
        <taxon>Clostridia</taxon>
        <taxon>Halanaerobiales</taxon>
        <taxon>Halanaerobiaceae</taxon>
        <taxon>Halanaerobium</taxon>
    </lineage>
</organism>
<keyword evidence="8" id="KW-1185">Reference proteome</keyword>
<feature type="transmembrane region" description="Helical" evidence="6">
    <location>
        <begin position="350"/>
        <end position="372"/>
    </location>
</feature>
<keyword evidence="3" id="KW-0133">Cell shape</keyword>
<dbReference type="Proteomes" id="UP000185669">
    <property type="component" value="Unassembled WGS sequence"/>
</dbReference>
<dbReference type="OrthoDB" id="9812661at2"/>
<dbReference type="GO" id="GO:0032153">
    <property type="term" value="C:cell division site"/>
    <property type="evidence" value="ECO:0007669"/>
    <property type="project" value="TreeGrafter"/>
</dbReference>
<feature type="transmembrane region" description="Helical" evidence="6">
    <location>
        <begin position="103"/>
        <end position="129"/>
    </location>
</feature>
<dbReference type="GO" id="GO:0051301">
    <property type="term" value="P:cell division"/>
    <property type="evidence" value="ECO:0007669"/>
    <property type="project" value="InterPro"/>
</dbReference>
<evidence type="ECO:0000256" key="6">
    <source>
        <dbReference type="SAM" id="Phobius"/>
    </source>
</evidence>
<feature type="transmembrane region" description="Helical" evidence="6">
    <location>
        <begin position="46"/>
        <end position="64"/>
    </location>
</feature>
<dbReference type="EMBL" id="FTNC01000012">
    <property type="protein sequence ID" value="SIR05573.1"/>
    <property type="molecule type" value="Genomic_DNA"/>
</dbReference>
<dbReference type="GO" id="GO:0015648">
    <property type="term" value="F:lipid-linked peptidoglycan transporter activity"/>
    <property type="evidence" value="ECO:0007669"/>
    <property type="project" value="TreeGrafter"/>
</dbReference>
<evidence type="ECO:0000313" key="8">
    <source>
        <dbReference type="Proteomes" id="UP000185669"/>
    </source>
</evidence>
<proteinExistence type="predicted"/>
<feature type="transmembrane region" description="Helical" evidence="6">
    <location>
        <begin position="312"/>
        <end position="330"/>
    </location>
</feature>
<dbReference type="PANTHER" id="PTHR30474:SF1">
    <property type="entry name" value="PEPTIDOGLYCAN GLYCOSYLTRANSFERASE MRDB"/>
    <property type="match status" value="1"/>
</dbReference>
<reference evidence="8" key="1">
    <citation type="submission" date="2017-01" db="EMBL/GenBank/DDBJ databases">
        <authorList>
            <person name="Varghese N."/>
            <person name="Submissions S."/>
        </authorList>
    </citation>
    <scope>NUCLEOTIDE SEQUENCE [LARGE SCALE GENOMIC DNA]</scope>
    <source>
        <strain evidence="8">ATCC 700103</strain>
    </source>
</reference>
<dbReference type="RefSeq" id="WP_076545227.1">
    <property type="nucleotide sequence ID" value="NZ_FTNC01000012.1"/>
</dbReference>
<keyword evidence="5 6" id="KW-0472">Membrane</keyword>
<keyword evidence="2 6" id="KW-0812">Transmembrane</keyword>
<feature type="transmembrane region" description="Helical" evidence="6">
    <location>
        <begin position="187"/>
        <end position="207"/>
    </location>
</feature>
<evidence type="ECO:0000256" key="3">
    <source>
        <dbReference type="ARBA" id="ARBA00022960"/>
    </source>
</evidence>
<sequence length="379" mass="41908">MNWNKKFLRYLNFNVPLAVILLIIIGFVSISSAVEINQVDSGALRFLQKQAVSVVLGLLVVFILQAFDYKIFKEYAAIIYILMLLMLTATIFLGQGVSGGAHWISIGAFNLQTSELSKIMLILVLAAVIDNNSDDMGYLKGMFLPSVTAFIPFVLVILQNDLGTALVLFFIYLVMLFAGGGNLKYMAAVFGGGFLFIVLLITAHVMLDTPLPFLKEYQLNRLIVFINPNIDPHGSGYNIIQSIIALGSGRTFGKGLFAGTQNQLNFLPEKHTDFIFSVIGEEFGFLGSAVVILLFLYLLWQFLNIAENARDRYGYLVVIGVMAMFLFHVLENVGMTMGIMPITGIPLPFISYGGTFMLTSLTAVAIVINVNLRKNKLMF</sequence>
<protein>
    <submittedName>
        <fullName evidence="7">Rod shape determining protein RodA</fullName>
    </submittedName>
</protein>
<accession>A0A1N6XTE8</accession>
<evidence type="ECO:0000256" key="1">
    <source>
        <dbReference type="ARBA" id="ARBA00004141"/>
    </source>
</evidence>
<dbReference type="GO" id="GO:0008360">
    <property type="term" value="P:regulation of cell shape"/>
    <property type="evidence" value="ECO:0007669"/>
    <property type="project" value="UniProtKB-KW"/>
</dbReference>
<feature type="transmembrane region" description="Helical" evidence="6">
    <location>
        <begin position="274"/>
        <end position="300"/>
    </location>
</feature>
<dbReference type="InterPro" id="IPR001182">
    <property type="entry name" value="FtsW/RodA"/>
</dbReference>
<feature type="transmembrane region" description="Helical" evidence="6">
    <location>
        <begin position="12"/>
        <end position="34"/>
    </location>
</feature>
<evidence type="ECO:0000256" key="2">
    <source>
        <dbReference type="ARBA" id="ARBA00022692"/>
    </source>
</evidence>
<evidence type="ECO:0000256" key="5">
    <source>
        <dbReference type="ARBA" id="ARBA00023136"/>
    </source>
</evidence>
<dbReference type="InterPro" id="IPR011923">
    <property type="entry name" value="RodA/MrdB"/>
</dbReference>
<dbReference type="AlphaFoldDB" id="A0A1N6XTE8"/>
<feature type="transmembrane region" description="Helical" evidence="6">
    <location>
        <begin position="76"/>
        <end position="97"/>
    </location>
</feature>
<feature type="transmembrane region" description="Helical" evidence="6">
    <location>
        <begin position="141"/>
        <end position="158"/>
    </location>
</feature>
<dbReference type="GO" id="GO:0005886">
    <property type="term" value="C:plasma membrane"/>
    <property type="evidence" value="ECO:0007669"/>
    <property type="project" value="TreeGrafter"/>
</dbReference>
<dbReference type="PANTHER" id="PTHR30474">
    <property type="entry name" value="CELL CYCLE PROTEIN"/>
    <property type="match status" value="1"/>
</dbReference>
<dbReference type="STRING" id="56779.SAMN05421834_11255"/>
<keyword evidence="4 6" id="KW-1133">Transmembrane helix</keyword>
<dbReference type="NCBIfam" id="TIGR02210">
    <property type="entry name" value="rodA_shape"/>
    <property type="match status" value="1"/>
</dbReference>
<comment type="subcellular location">
    <subcellularLocation>
        <location evidence="1">Membrane</location>
        <topology evidence="1">Multi-pass membrane protein</topology>
    </subcellularLocation>
</comment>